<reference evidence="2" key="2">
    <citation type="submission" date="2025-08" db="UniProtKB">
        <authorList>
            <consortium name="Ensembl"/>
        </authorList>
    </citation>
    <scope>IDENTIFICATION</scope>
</reference>
<protein>
    <submittedName>
        <fullName evidence="2">Uncharacterized protein</fullName>
    </submittedName>
</protein>
<dbReference type="Ensembl" id="ENSGEVT00005025082.1">
    <property type="protein sequence ID" value="ENSGEVP00005023853.1"/>
    <property type="gene ID" value="ENSGEVG00005016916.1"/>
</dbReference>
<dbReference type="GeneTree" id="ENSGT00940000159677"/>
<dbReference type="Proteomes" id="UP000694390">
    <property type="component" value="Chromosome 11"/>
</dbReference>
<reference evidence="2" key="3">
    <citation type="submission" date="2025-09" db="UniProtKB">
        <authorList>
            <consortium name="Ensembl"/>
        </authorList>
    </citation>
    <scope>IDENTIFICATION</scope>
</reference>
<reference evidence="2" key="1">
    <citation type="submission" date="2019-06" db="EMBL/GenBank/DDBJ databases">
        <title>G10K-VGP Goodes thornscrub tortoise genome, primary haplotype.</title>
        <authorList>
            <person name="Murphy B."/>
            <person name="Edwards T."/>
            <person name="Rhie A."/>
            <person name="Koren S."/>
            <person name="Phillippy A."/>
            <person name="Fedrigo O."/>
            <person name="Haase B."/>
            <person name="Mountcastle J."/>
            <person name="Lewin H."/>
            <person name="Damas J."/>
            <person name="Howe K."/>
            <person name="Formenti G."/>
            <person name="Myers G."/>
            <person name="Durbin R."/>
            <person name="Jarvis E.D."/>
        </authorList>
    </citation>
    <scope>NUCLEOTIDE SEQUENCE [LARGE SCALE GENOMIC DNA]</scope>
</reference>
<evidence type="ECO:0000256" key="1">
    <source>
        <dbReference type="ARBA" id="ARBA00022679"/>
    </source>
</evidence>
<organism evidence="2 3">
    <name type="scientific">Gopherus evgoodei</name>
    <name type="common">Goodes thornscrub tortoise</name>
    <dbReference type="NCBI Taxonomy" id="1825980"/>
    <lineage>
        <taxon>Eukaryota</taxon>
        <taxon>Metazoa</taxon>
        <taxon>Chordata</taxon>
        <taxon>Craniata</taxon>
        <taxon>Vertebrata</taxon>
        <taxon>Euteleostomi</taxon>
        <taxon>Archelosauria</taxon>
        <taxon>Testudinata</taxon>
        <taxon>Testudines</taxon>
        <taxon>Cryptodira</taxon>
        <taxon>Durocryptodira</taxon>
        <taxon>Testudinoidea</taxon>
        <taxon>Testudinidae</taxon>
        <taxon>Gopherus</taxon>
    </lineage>
</organism>
<accession>A0A8C4YE67</accession>
<dbReference type="InterPro" id="IPR002213">
    <property type="entry name" value="UDP_glucos_trans"/>
</dbReference>
<evidence type="ECO:0000313" key="2">
    <source>
        <dbReference type="Ensembl" id="ENSGEVP00005023853.1"/>
    </source>
</evidence>
<name>A0A8C4YE67_9SAUR</name>
<dbReference type="AlphaFoldDB" id="A0A8C4YE67"/>
<dbReference type="OrthoDB" id="5835829at2759"/>
<keyword evidence="1" id="KW-0808">Transferase</keyword>
<keyword evidence="3" id="KW-1185">Reference proteome</keyword>
<sequence length="132" mass="15386">KTPLSLVGSLPRCWVCHLPAWLLLFLPIWSLSVGEKLLVIPLDGSHWFSMHSVVQQLWQRGHEIVAVVPEVSVWIQPSEHYTMETYSVPYTKEYLETEFKRLGHQIFTPQPFLEKMRWLKNVLDSVDCQGNL</sequence>
<proteinExistence type="predicted"/>
<dbReference type="GO" id="GO:0008194">
    <property type="term" value="F:UDP-glycosyltransferase activity"/>
    <property type="evidence" value="ECO:0007669"/>
    <property type="project" value="InterPro"/>
</dbReference>
<evidence type="ECO:0000313" key="3">
    <source>
        <dbReference type="Proteomes" id="UP000694390"/>
    </source>
</evidence>
<dbReference type="Pfam" id="PF00201">
    <property type="entry name" value="UDPGT"/>
    <property type="match status" value="1"/>
</dbReference>